<proteinExistence type="predicted"/>
<dbReference type="Proteomes" id="UP000676169">
    <property type="component" value="Chromosome"/>
</dbReference>
<sequence length="125" mass="13588">MVQKPVISPEIEALLKRSETARRRLAYDLAVLKHRVDVPARVKESLQTHPTGWLGGSLVTGLIASLALRRRKPKKTTEEKVRKAGLAGLLLTAGGALARPVVKSLVTGYLQRTLAGRLGQGRDPH</sequence>
<keyword evidence="2" id="KW-1185">Reference proteome</keyword>
<reference evidence="1" key="1">
    <citation type="submission" date="2021-04" db="EMBL/GenBank/DDBJ databases">
        <title>Luteolibacter sp. 32A isolated from the skin of an Anderson's salamander (Ambystoma andersonii).</title>
        <authorList>
            <person name="Spergser J."/>
            <person name="Busse H.-J."/>
        </authorList>
    </citation>
    <scope>NUCLEOTIDE SEQUENCE</scope>
    <source>
        <strain evidence="1">32A</strain>
    </source>
</reference>
<organism evidence="1 2">
    <name type="scientific">Luteolibacter ambystomatis</name>
    <dbReference type="NCBI Taxonomy" id="2824561"/>
    <lineage>
        <taxon>Bacteria</taxon>
        <taxon>Pseudomonadati</taxon>
        <taxon>Verrucomicrobiota</taxon>
        <taxon>Verrucomicrobiia</taxon>
        <taxon>Verrucomicrobiales</taxon>
        <taxon>Verrucomicrobiaceae</taxon>
        <taxon>Luteolibacter</taxon>
    </lineage>
</organism>
<dbReference type="EMBL" id="CP073100">
    <property type="protein sequence ID" value="QUE52801.1"/>
    <property type="molecule type" value="Genomic_DNA"/>
</dbReference>
<gene>
    <name evidence="1" type="ORF">KBB96_07880</name>
</gene>
<evidence type="ECO:0000313" key="2">
    <source>
        <dbReference type="Proteomes" id="UP000676169"/>
    </source>
</evidence>
<protein>
    <submittedName>
        <fullName evidence="1">Uncharacterized protein</fullName>
    </submittedName>
</protein>
<dbReference type="KEGG" id="lamb:KBB96_07880"/>
<name>A0A975J2G7_9BACT</name>
<accession>A0A975J2G7</accession>
<evidence type="ECO:0000313" key="1">
    <source>
        <dbReference type="EMBL" id="QUE52801.1"/>
    </source>
</evidence>
<dbReference type="AlphaFoldDB" id="A0A975J2G7"/>
<dbReference type="RefSeq" id="WP_211634113.1">
    <property type="nucleotide sequence ID" value="NZ_CP073100.1"/>
</dbReference>